<dbReference type="Gene3D" id="3.40.50.150">
    <property type="entry name" value="Vaccinia Virus protein VP39"/>
    <property type="match status" value="1"/>
</dbReference>
<evidence type="ECO:0000313" key="4">
    <source>
        <dbReference type="Proteomes" id="UP000320300"/>
    </source>
</evidence>
<keyword evidence="1 3" id="KW-0808">Transferase</keyword>
<evidence type="ECO:0000313" key="3">
    <source>
        <dbReference type="EMBL" id="SMO99838.1"/>
    </source>
</evidence>
<organism evidence="3 4">
    <name type="scientific">Pedobacter westerhofensis</name>
    <dbReference type="NCBI Taxonomy" id="425512"/>
    <lineage>
        <taxon>Bacteria</taxon>
        <taxon>Pseudomonadati</taxon>
        <taxon>Bacteroidota</taxon>
        <taxon>Sphingobacteriia</taxon>
        <taxon>Sphingobacteriales</taxon>
        <taxon>Sphingobacteriaceae</taxon>
        <taxon>Pedobacter</taxon>
    </lineage>
</organism>
<dbReference type="CDD" id="cd02440">
    <property type="entry name" value="AdoMet_MTases"/>
    <property type="match status" value="1"/>
</dbReference>
<dbReference type="RefSeq" id="WP_142531399.1">
    <property type="nucleotide sequence ID" value="NZ_CBCSJO010000024.1"/>
</dbReference>
<reference evidence="3 4" key="1">
    <citation type="submission" date="2017-05" db="EMBL/GenBank/DDBJ databases">
        <authorList>
            <person name="Varghese N."/>
            <person name="Submissions S."/>
        </authorList>
    </citation>
    <scope>NUCLEOTIDE SEQUENCE [LARGE SCALE GENOMIC DNA]</scope>
    <source>
        <strain evidence="3 4">DSM 19036</strain>
    </source>
</reference>
<dbReference type="Proteomes" id="UP000320300">
    <property type="component" value="Unassembled WGS sequence"/>
</dbReference>
<dbReference type="OrthoDB" id="9789123at2"/>
<dbReference type="EMBL" id="FXTN01000027">
    <property type="protein sequence ID" value="SMO99838.1"/>
    <property type="molecule type" value="Genomic_DNA"/>
</dbReference>
<protein>
    <submittedName>
        <fullName evidence="3">Methyltransferase domain-containing protein</fullName>
    </submittedName>
</protein>
<dbReference type="PANTHER" id="PTHR43861">
    <property type="entry name" value="TRANS-ACONITATE 2-METHYLTRANSFERASE-RELATED"/>
    <property type="match status" value="1"/>
</dbReference>
<evidence type="ECO:0000256" key="1">
    <source>
        <dbReference type="ARBA" id="ARBA00022679"/>
    </source>
</evidence>
<evidence type="ECO:0000259" key="2">
    <source>
        <dbReference type="Pfam" id="PF13649"/>
    </source>
</evidence>
<name>A0A521FUI5_9SPHI</name>
<proteinExistence type="predicted"/>
<dbReference type="InterPro" id="IPR029063">
    <property type="entry name" value="SAM-dependent_MTases_sf"/>
</dbReference>
<keyword evidence="4" id="KW-1185">Reference proteome</keyword>
<dbReference type="InterPro" id="IPR041698">
    <property type="entry name" value="Methyltransf_25"/>
</dbReference>
<dbReference type="Pfam" id="PF13649">
    <property type="entry name" value="Methyltransf_25"/>
    <property type="match status" value="1"/>
</dbReference>
<dbReference type="AlphaFoldDB" id="A0A521FUI5"/>
<gene>
    <name evidence="3" type="ORF">SAMN06265348_12717</name>
</gene>
<keyword evidence="3" id="KW-0489">Methyltransferase</keyword>
<feature type="domain" description="Methyltransferase" evidence="2">
    <location>
        <begin position="45"/>
        <end position="132"/>
    </location>
</feature>
<sequence>MNQDLILYYKERAKEYEKIYAKPERQSDLISSIDILRNLFCEKDILEIACGTGFWTEKIARTAKSIHATDVNEAVIEIARQKNLGNKVRFEVADLYNLDTKQRYEGLFGGFIWSHILLQDLNSFVEIINQTMVKNGFMVFMDNKFVEGSSIPIASTDQFGNTYQLRKLENGTSHSVLKNFPTQDLIFEKLSVIAFDINFINLEYYWIVSCKIK</sequence>
<dbReference type="GO" id="GO:0008168">
    <property type="term" value="F:methyltransferase activity"/>
    <property type="evidence" value="ECO:0007669"/>
    <property type="project" value="UniProtKB-KW"/>
</dbReference>
<dbReference type="GO" id="GO:0032259">
    <property type="term" value="P:methylation"/>
    <property type="evidence" value="ECO:0007669"/>
    <property type="project" value="UniProtKB-KW"/>
</dbReference>
<accession>A0A521FUI5</accession>
<dbReference type="SUPFAM" id="SSF53335">
    <property type="entry name" value="S-adenosyl-L-methionine-dependent methyltransferases"/>
    <property type="match status" value="1"/>
</dbReference>